<dbReference type="EMBL" id="FQ311442">
    <property type="protein sequence ID" value="CBQ70853.1"/>
    <property type="molecule type" value="Genomic_DNA"/>
</dbReference>
<dbReference type="HOGENOM" id="CLU_244509_0_0_1"/>
<evidence type="ECO:0000313" key="10">
    <source>
        <dbReference type="EMBL" id="CBQ70853.1"/>
    </source>
</evidence>
<protein>
    <recommendedName>
        <fullName evidence="9">C2H2-type domain-containing protein</fullName>
    </recommendedName>
</protein>
<dbReference type="GO" id="GO:0000981">
    <property type="term" value="F:DNA-binding transcription factor activity, RNA polymerase II-specific"/>
    <property type="evidence" value="ECO:0007669"/>
    <property type="project" value="InterPro"/>
</dbReference>
<dbReference type="InterPro" id="IPR051059">
    <property type="entry name" value="VerF-like"/>
</dbReference>
<dbReference type="GO" id="GO:0000978">
    <property type="term" value="F:RNA polymerase II cis-regulatory region sequence-specific DNA binding"/>
    <property type="evidence" value="ECO:0007669"/>
    <property type="project" value="InterPro"/>
</dbReference>
<feature type="compositionally biased region" description="Polar residues" evidence="8">
    <location>
        <begin position="503"/>
        <end position="512"/>
    </location>
</feature>
<feature type="domain" description="C2H2-type" evidence="9">
    <location>
        <begin position="43"/>
        <end position="73"/>
    </location>
</feature>
<dbReference type="VEuPathDB" id="FungiDB:sr16431"/>
<evidence type="ECO:0000256" key="2">
    <source>
        <dbReference type="ARBA" id="ARBA00022723"/>
    </source>
</evidence>
<dbReference type="PROSITE" id="PS00028">
    <property type="entry name" value="ZINC_FINGER_C2H2_1"/>
    <property type="match status" value="2"/>
</dbReference>
<proteinExistence type="predicted"/>
<dbReference type="PANTHER" id="PTHR40626">
    <property type="entry name" value="MIP31509P"/>
    <property type="match status" value="1"/>
</dbReference>
<dbReference type="GO" id="GO:0005634">
    <property type="term" value="C:nucleus"/>
    <property type="evidence" value="ECO:0007669"/>
    <property type="project" value="UniProtKB-SubCell"/>
</dbReference>
<evidence type="ECO:0000256" key="3">
    <source>
        <dbReference type="ARBA" id="ARBA00022737"/>
    </source>
</evidence>
<evidence type="ECO:0000256" key="8">
    <source>
        <dbReference type="SAM" id="MobiDB-lite"/>
    </source>
</evidence>
<feature type="region of interest" description="Disordered" evidence="8">
    <location>
        <begin position="115"/>
        <end position="173"/>
    </location>
</feature>
<feature type="region of interest" description="Disordered" evidence="8">
    <location>
        <begin position="564"/>
        <end position="731"/>
    </location>
</feature>
<dbReference type="InterPro" id="IPR036236">
    <property type="entry name" value="Znf_C2H2_sf"/>
</dbReference>
<dbReference type="Gene3D" id="3.30.160.60">
    <property type="entry name" value="Classic Zinc Finger"/>
    <property type="match status" value="2"/>
</dbReference>
<dbReference type="GO" id="GO:0008270">
    <property type="term" value="F:zinc ion binding"/>
    <property type="evidence" value="ECO:0007669"/>
    <property type="project" value="UniProtKB-KW"/>
</dbReference>
<accession>E6ZUE6</accession>
<sequence>MPAFRGQDPARKFHCDVPGCSASFVKRAHLRRHEMTHTQRRDFSCPGCNRAFSRNDSMARHLRRKHPHLYRSPESTIATATGVERLYSGSASSVPSSSTSAAANYPTSSYSMLSLRSPFDSGVNSPVQRRSDEQRLLPDPMARPSGFNDVYGRDGVPHSPKGVSSAHWRAGGSTRESDTAFLAPSAQTDDGTRTHQGRFGVALKDEPDSQSQIGAPTFYSNAPESMNRAGPARRPYTSNQATTLYRSDWMQTPNLEHETGQAQDQMRFPWERHEAQAAYVHPGASTYWTGAEDSTTGSASQSFDPNRRDVTRTGYVDPGFSSAAVPSGMPSLAPLPCDADPANQPDMLQSEFFVGALRARNDNEGWANLDPSMLAVPTAERVRVEAALEPGQHCGQHCVDATLAPPGSSVSPSAHSTAAAAAETYFAVDLRNLSEQGAPAAPPNAGQVEQIMAELGIDFGPNQASASGAPHAFASQTSFAEPGAAMASAPLIPSQAPMPPSWTAEQFGSSAPSFHQHSLSQAQSSQSSVYLPSLSASQTEYLGPNATSHRRPMDRVWSTASMAFDSQSQPRAPQGSTQGFTADFDEGFGKHAEASNVKQESQASAAGEPRPNPNFTKPHDLFPSQRAARDEEGGTKSARNDDHQHQANSFSNVQHSAASNSQDVDMDPSRPTVENGDDSTMPSTTLMGPPRQDHVHFTATNDKSDMEVEEPPLPVDAKQRNSSASASTSAVSGDQLQLVVDRFRVFAQLCQDHMHPSAEMLECLAPLIPSVVRADAPFYHPKMIGSQKTHSAEEAFALLSLASLQSSDLHLKEEGHRLICFLYGLVMLSYKHTLHLGGKLQSFLNCLILVGVYGMRQHTPDLWHKFEQNHESILLDVLKAETRSQGLDTAMDCIETDDLHTLEEEQLLKLWSQWYEHESRKRTLLFGAILDSQSSCYFSPFKLDLSARAEGPRCQFLFAHVHEPCADKVFFAWPPKAWASRLATSASLPSAKGAKIASQDGKLASIAASLAEQLLRPHVAHHAGAAGHPRFRSSFDFGSCKGGGEGSKLMRSDGDQSQPARAADAAPFVEVAETAGMSARSSRRPSGEATQEAERAECSTAAEARVVPQLYMSALLEAVNGAWMTDSGWYQTPAWGPTAMAEQLEIDSKDFDIESASLAHLPGWRTGRTLHATQVAHALMNWSEMFSGWKDGCHTRGNEAAAELGLKVTDDAHHLTIRWQAVFLGLCTPLPSLCFYLDTSKRSSEVDKNRHERISLLLKKWVDSSHCRRALVHAGTILTLHCAAKTRCKKERPGPSTSHAVYMALVVLVCTSKMLSEQRQFARHANATSEHPREELIPTKEVWSSLLESSDGGKKGTATDTTEHDDAAGPSTINQDWLRVRFWHRRFQFLGLAGIFRGHEQEERYEVYADWRASVSAGAGVSTASALRRPPLFRPRWSSFAGEARWTEARRETIHVQHHAGSSSNGGGGGGGVDHRRSSHAHALAPQQDADRDLLRRHLRTTLASNGTGTGTNNASTETRRWILQGATHQATFCGLAFWSSYTPTDAAPGSSREQSDAAQVLGRDQLRELVMWVREDNPAWCFSQEYTSLLLGALQEDWVAEGKASSSSTNSHDNQGCAV</sequence>
<dbReference type="SUPFAM" id="SSF57667">
    <property type="entry name" value="beta-beta-alpha zinc fingers"/>
    <property type="match status" value="1"/>
</dbReference>
<evidence type="ECO:0000259" key="9">
    <source>
        <dbReference type="PROSITE" id="PS50157"/>
    </source>
</evidence>
<keyword evidence="11" id="KW-1185">Reference proteome</keyword>
<comment type="subcellular location">
    <subcellularLocation>
        <location evidence="1">Nucleus</location>
    </subcellularLocation>
</comment>
<feature type="region of interest" description="Disordered" evidence="8">
    <location>
        <begin position="1347"/>
        <end position="1370"/>
    </location>
</feature>
<name>E6ZUE6_SPORE</name>
<keyword evidence="6" id="KW-0539">Nucleus</keyword>
<dbReference type="GO" id="GO:0000785">
    <property type="term" value="C:chromatin"/>
    <property type="evidence" value="ECO:0007669"/>
    <property type="project" value="TreeGrafter"/>
</dbReference>
<dbReference type="Pfam" id="PF00096">
    <property type="entry name" value="zf-C2H2"/>
    <property type="match status" value="1"/>
</dbReference>
<feature type="compositionally biased region" description="Low complexity" evidence="8">
    <location>
        <begin position="722"/>
        <end position="731"/>
    </location>
</feature>
<organism evidence="10 11">
    <name type="scientific">Sporisorium reilianum (strain SRZ2)</name>
    <name type="common">Maize head smut fungus</name>
    <dbReference type="NCBI Taxonomy" id="999809"/>
    <lineage>
        <taxon>Eukaryota</taxon>
        <taxon>Fungi</taxon>
        <taxon>Dikarya</taxon>
        <taxon>Basidiomycota</taxon>
        <taxon>Ustilaginomycotina</taxon>
        <taxon>Ustilaginomycetes</taxon>
        <taxon>Ustilaginales</taxon>
        <taxon>Ustilaginaceae</taxon>
        <taxon>Sporisorium</taxon>
    </lineage>
</organism>
<feature type="region of interest" description="Disordered" evidence="8">
    <location>
        <begin position="205"/>
        <end position="235"/>
    </location>
</feature>
<dbReference type="PROSITE" id="PS50157">
    <property type="entry name" value="ZINC_FINGER_C2H2_2"/>
    <property type="match status" value="2"/>
</dbReference>
<keyword evidence="3" id="KW-0677">Repeat</keyword>
<keyword evidence="5" id="KW-0862">Zinc</keyword>
<feature type="compositionally biased region" description="Polar residues" evidence="8">
    <location>
        <begin position="646"/>
        <end position="663"/>
    </location>
</feature>
<dbReference type="eggNOG" id="KOG1721">
    <property type="taxonomic scope" value="Eukaryota"/>
</dbReference>
<feature type="compositionally biased region" description="Basic and acidic residues" evidence="8">
    <location>
        <begin position="691"/>
        <end position="706"/>
    </location>
</feature>
<dbReference type="SMART" id="SM00355">
    <property type="entry name" value="ZnF_C2H2"/>
    <property type="match status" value="2"/>
</dbReference>
<dbReference type="PANTHER" id="PTHR40626:SF11">
    <property type="entry name" value="ZINC FINGER PROTEIN YPR022C"/>
    <property type="match status" value="1"/>
</dbReference>
<keyword evidence="2" id="KW-0479">Metal-binding</keyword>
<keyword evidence="4 7" id="KW-0863">Zinc-finger</keyword>
<feature type="compositionally biased region" description="Polar residues" evidence="8">
    <location>
        <begin position="290"/>
        <end position="304"/>
    </location>
</feature>
<feature type="region of interest" description="Disordered" evidence="8">
    <location>
        <begin position="1046"/>
        <end position="1097"/>
    </location>
</feature>
<evidence type="ECO:0000256" key="4">
    <source>
        <dbReference type="ARBA" id="ARBA00022771"/>
    </source>
</evidence>
<feature type="compositionally biased region" description="Polar residues" evidence="8">
    <location>
        <begin position="564"/>
        <end position="580"/>
    </location>
</feature>
<dbReference type="Proteomes" id="UP000008867">
    <property type="component" value="Chromosome 20"/>
</dbReference>
<feature type="region of interest" description="Disordered" evidence="8">
    <location>
        <begin position="290"/>
        <end position="309"/>
    </location>
</feature>
<reference evidence="10 11" key="1">
    <citation type="journal article" date="2010" name="Science">
        <title>Pathogenicity determinants in smut fungi revealed by genome comparison.</title>
        <authorList>
            <person name="Schirawski J."/>
            <person name="Mannhaupt G."/>
            <person name="Muench K."/>
            <person name="Brefort T."/>
            <person name="Schipper K."/>
            <person name="Doehlemann G."/>
            <person name="Di Stasio M."/>
            <person name="Roessel N."/>
            <person name="Mendoza-Mendoza A."/>
            <person name="Pester D."/>
            <person name="Mueller O."/>
            <person name="Winterberg B."/>
            <person name="Meyer E."/>
            <person name="Ghareeb H."/>
            <person name="Wollenberg T."/>
            <person name="Muensterkoetter M."/>
            <person name="Wong P."/>
            <person name="Walter M."/>
            <person name="Stukenbrock E."/>
            <person name="Gueldener U."/>
            <person name="Kahmann R."/>
        </authorList>
    </citation>
    <scope>NUCLEOTIDE SEQUENCE [LARGE SCALE GENOMIC DNA]</scope>
    <source>
        <strain evidence="11">SRZ2</strain>
    </source>
</reference>
<feature type="region of interest" description="Disordered" evidence="8">
    <location>
        <begin position="1455"/>
        <end position="1491"/>
    </location>
</feature>
<evidence type="ECO:0000256" key="7">
    <source>
        <dbReference type="PROSITE-ProRule" id="PRU00042"/>
    </source>
</evidence>
<feature type="domain" description="C2H2-type" evidence="9">
    <location>
        <begin position="13"/>
        <end position="42"/>
    </location>
</feature>
<dbReference type="InterPro" id="IPR013087">
    <property type="entry name" value="Znf_C2H2_type"/>
</dbReference>
<evidence type="ECO:0000313" key="11">
    <source>
        <dbReference type="Proteomes" id="UP000008867"/>
    </source>
</evidence>
<feature type="compositionally biased region" description="Basic and acidic residues" evidence="8">
    <location>
        <begin position="627"/>
        <end position="645"/>
    </location>
</feature>
<evidence type="ECO:0000256" key="6">
    <source>
        <dbReference type="ARBA" id="ARBA00023242"/>
    </source>
</evidence>
<dbReference type="OrthoDB" id="6365676at2759"/>
<evidence type="ECO:0000256" key="5">
    <source>
        <dbReference type="ARBA" id="ARBA00022833"/>
    </source>
</evidence>
<feature type="region of interest" description="Disordered" evidence="8">
    <location>
        <begin position="490"/>
        <end position="520"/>
    </location>
</feature>
<feature type="compositionally biased region" description="Polar residues" evidence="8">
    <location>
        <begin position="209"/>
        <end position="224"/>
    </location>
</feature>
<gene>
    <name evidence="10" type="ORF">sr16431</name>
</gene>
<evidence type="ECO:0000256" key="1">
    <source>
        <dbReference type="ARBA" id="ARBA00004123"/>
    </source>
</evidence>